<dbReference type="Proteomes" id="UP001363622">
    <property type="component" value="Unassembled WGS sequence"/>
</dbReference>
<keyword evidence="4" id="KW-1185">Reference proteome</keyword>
<name>A0ABR1KEU3_9PEZI</name>
<feature type="compositionally biased region" description="Low complexity" evidence="1">
    <location>
        <begin position="579"/>
        <end position="591"/>
    </location>
</feature>
<feature type="compositionally biased region" description="Low complexity" evidence="1">
    <location>
        <begin position="1"/>
        <end position="14"/>
    </location>
</feature>
<dbReference type="InterPro" id="IPR035892">
    <property type="entry name" value="C2_domain_sf"/>
</dbReference>
<feature type="region of interest" description="Disordered" evidence="1">
    <location>
        <begin position="1"/>
        <end position="44"/>
    </location>
</feature>
<reference evidence="3 4" key="1">
    <citation type="submission" date="2024-04" db="EMBL/GenBank/DDBJ databases">
        <title>Phyllosticta paracitricarpa is synonymous to the EU quarantine fungus P. citricarpa based on phylogenomic analyses.</title>
        <authorList>
            <consortium name="Lawrence Berkeley National Laboratory"/>
            <person name="Van Ingen-Buijs V.A."/>
            <person name="Van Westerhoven A.C."/>
            <person name="Haridas S."/>
            <person name="Skiadas P."/>
            <person name="Martin F."/>
            <person name="Groenewald J.Z."/>
            <person name="Crous P.W."/>
            <person name="Seidl M.F."/>
        </authorList>
    </citation>
    <scope>NUCLEOTIDE SEQUENCE [LARGE SCALE GENOMIC DNA]</scope>
    <source>
        <strain evidence="3 4">CBS 123371</strain>
    </source>
</reference>
<feature type="domain" description="C2" evidence="2">
    <location>
        <begin position="29"/>
        <end position="162"/>
    </location>
</feature>
<dbReference type="InterPro" id="IPR000008">
    <property type="entry name" value="C2_dom"/>
</dbReference>
<feature type="compositionally biased region" description="Basic and acidic residues" evidence="1">
    <location>
        <begin position="534"/>
        <end position="578"/>
    </location>
</feature>
<evidence type="ECO:0000256" key="1">
    <source>
        <dbReference type="SAM" id="MobiDB-lite"/>
    </source>
</evidence>
<dbReference type="Pfam" id="PF00168">
    <property type="entry name" value="C2"/>
    <property type="match status" value="1"/>
</dbReference>
<evidence type="ECO:0000313" key="4">
    <source>
        <dbReference type="Proteomes" id="UP001363622"/>
    </source>
</evidence>
<dbReference type="SUPFAM" id="SSF49562">
    <property type="entry name" value="C2 domain (Calcium/lipid-binding domain, CaLB)"/>
    <property type="match status" value="1"/>
</dbReference>
<evidence type="ECO:0000313" key="3">
    <source>
        <dbReference type="EMBL" id="KAK7512248.1"/>
    </source>
</evidence>
<dbReference type="SMART" id="SM00239">
    <property type="entry name" value="C2"/>
    <property type="match status" value="1"/>
</dbReference>
<sequence length="591" mass="66650">MSSSASTSSAAMTAQDDSLAHDRDAAAQQPSQPEGGYDPTPIPHAPPGFTLKFTIHSAHSLPIADIGTFSSDPYVLSELQTSLPTRHKEDPKLQMRTPTITRCTDPVWNFEWIVANVPASGFRLRAKVFDEDPANHDDKLGVATVDCDRLSPDWAGLKEQKIKVKKRRGSKRAYTMHAMTVAARKAESMDPWVVISVESLGRTPGKEGGRCYTIGPCWWTKHYSPLLGILANRKEDKDDGAGDLQVDKHGKKIQRYNFQANQLQLRGPTPSELYHRYVEFRPFVKSMYTSSGVKGLLLHKALHHQHDRVYNFSRTTEWGQFDEPCKDMTLKFLDLVHWDRGGRIFTYVITLDALWRFTETGKEFGIDMLSKHTMHSDVNVYIAFSGEFFVRRLKHPNRKTTEEEDEGKKGISRFFHRHNSNNETHPPDDIGGGPPEDDPPKDPRYYELVIDNDSGTYRPNAKLLPTLKAYLQTQLPGLHIVTLDCQADADKMAEMKQEQRDRKAAEGNTVVYRQVKDDSDSSSISSSDEEDLEDAAREHEARTRDDHVMHALGHQAKEHKTAKVHHFKDLLHRPKKGDSSAGGTSTQGSAE</sequence>
<accession>A0ABR1KEU3</accession>
<protein>
    <submittedName>
        <fullName evidence="3">C2 domain-containing protein</fullName>
    </submittedName>
</protein>
<dbReference type="PROSITE" id="PS50004">
    <property type="entry name" value="C2"/>
    <property type="match status" value="1"/>
</dbReference>
<feature type="region of interest" description="Disordered" evidence="1">
    <location>
        <begin position="417"/>
        <end position="447"/>
    </location>
</feature>
<proteinExistence type="predicted"/>
<organism evidence="3 4">
    <name type="scientific">Phyllosticta citriasiana</name>
    <dbReference type="NCBI Taxonomy" id="595635"/>
    <lineage>
        <taxon>Eukaryota</taxon>
        <taxon>Fungi</taxon>
        <taxon>Dikarya</taxon>
        <taxon>Ascomycota</taxon>
        <taxon>Pezizomycotina</taxon>
        <taxon>Dothideomycetes</taxon>
        <taxon>Dothideomycetes incertae sedis</taxon>
        <taxon>Botryosphaeriales</taxon>
        <taxon>Phyllostictaceae</taxon>
        <taxon>Phyllosticta</taxon>
    </lineage>
</organism>
<dbReference type="EMBL" id="JBBPHU010000011">
    <property type="protein sequence ID" value="KAK7512248.1"/>
    <property type="molecule type" value="Genomic_DNA"/>
</dbReference>
<feature type="region of interest" description="Disordered" evidence="1">
    <location>
        <begin position="494"/>
        <end position="591"/>
    </location>
</feature>
<feature type="compositionally biased region" description="Basic and acidic residues" evidence="1">
    <location>
        <begin position="494"/>
        <end position="505"/>
    </location>
</feature>
<dbReference type="PANTHER" id="PTHR47800:SF5">
    <property type="entry name" value="FER-1-LIKE PROTEIN 6"/>
    <property type="match status" value="1"/>
</dbReference>
<gene>
    <name evidence="3" type="ORF">IWZ03DRAFT_54022</name>
</gene>
<dbReference type="Gene3D" id="2.60.40.150">
    <property type="entry name" value="C2 domain"/>
    <property type="match status" value="1"/>
</dbReference>
<evidence type="ECO:0000259" key="2">
    <source>
        <dbReference type="PROSITE" id="PS50004"/>
    </source>
</evidence>
<dbReference type="PANTHER" id="PTHR47800">
    <property type="entry name" value="C2 DOMAIN-CONTAINING PROTEIN"/>
    <property type="match status" value="1"/>
</dbReference>
<comment type="caution">
    <text evidence="3">The sequence shown here is derived from an EMBL/GenBank/DDBJ whole genome shotgun (WGS) entry which is preliminary data.</text>
</comment>